<dbReference type="InterPro" id="IPR015424">
    <property type="entry name" value="PyrdxlP-dep_Trfase"/>
</dbReference>
<dbReference type="InterPro" id="IPR000653">
    <property type="entry name" value="DegT/StrS_aminotransferase"/>
</dbReference>
<sequence length="392" mass="42283">MIPITAVKLGPEVERAVVEVVRSGRLAQGDRVERLEREFARVVGIPHAVAVDNGTTALVAAIRAAGVGPGDEVVTSPFTFVATLNAILEAGATARFADIDATDFCVTAETLEAAMSERTTAVVPVHLYGQCADMPAIRDMAARHGVAIVEDAAQAFGATVAGTAAGAFGIGCFSLYATKNLTTGEGGVVTTSDDAVAERLRLWRNQGMRERYEYLVPGHNWRLTDLQAAIALPQLAAYPQTLKRRRANADLLTEGLAGLPLTTPRRMPDREHVWHQYTVLVEPDSPLRRDALAAALAEAGIGTGVYYPRLVHDYDCYRGHPRVIRTGTPVAADVAARCLSLPVHQHLTDDDLDRIVAGVRTALRREDVARRVDRRRDDGSTSRPGDQSVRAK</sequence>
<name>A0A562V4B9_9ACTN</name>
<dbReference type="Pfam" id="PF01041">
    <property type="entry name" value="DegT_DnrJ_EryC1"/>
    <property type="match status" value="1"/>
</dbReference>
<dbReference type="PIRSF" id="PIRSF000390">
    <property type="entry name" value="PLP_StrS"/>
    <property type="match status" value="1"/>
</dbReference>
<dbReference type="GO" id="GO:0008483">
    <property type="term" value="F:transaminase activity"/>
    <property type="evidence" value="ECO:0007669"/>
    <property type="project" value="TreeGrafter"/>
</dbReference>
<dbReference type="Proteomes" id="UP000321617">
    <property type="component" value="Unassembled WGS sequence"/>
</dbReference>
<dbReference type="OrthoDB" id="5342089at2"/>
<protein>
    <submittedName>
        <fullName evidence="6">dTDP-4-amino-4,6-dideoxygalactose transaminase</fullName>
    </submittedName>
</protein>
<feature type="modified residue" description="N6-(pyridoxal phosphate)lysine" evidence="3">
    <location>
        <position position="179"/>
    </location>
</feature>
<evidence type="ECO:0000256" key="2">
    <source>
        <dbReference type="PIRSR" id="PIRSR000390-1"/>
    </source>
</evidence>
<dbReference type="GO" id="GO:0000271">
    <property type="term" value="P:polysaccharide biosynthetic process"/>
    <property type="evidence" value="ECO:0007669"/>
    <property type="project" value="TreeGrafter"/>
</dbReference>
<evidence type="ECO:0000256" key="1">
    <source>
        <dbReference type="ARBA" id="ARBA00001933"/>
    </source>
</evidence>
<dbReference type="PANTHER" id="PTHR30244">
    <property type="entry name" value="TRANSAMINASE"/>
    <property type="match status" value="1"/>
</dbReference>
<reference evidence="6 7" key="1">
    <citation type="journal article" date="2013" name="Stand. Genomic Sci.">
        <title>Genomic Encyclopedia of Type Strains, Phase I: The one thousand microbial genomes (KMG-I) project.</title>
        <authorList>
            <person name="Kyrpides N.C."/>
            <person name="Woyke T."/>
            <person name="Eisen J.A."/>
            <person name="Garrity G."/>
            <person name="Lilburn T.G."/>
            <person name="Beck B.J."/>
            <person name="Whitman W.B."/>
            <person name="Hugenholtz P."/>
            <person name="Klenk H.P."/>
        </authorList>
    </citation>
    <scope>NUCLEOTIDE SEQUENCE [LARGE SCALE GENOMIC DNA]</scope>
    <source>
        <strain evidence="6 7">DSM 45044</strain>
    </source>
</reference>
<dbReference type="CDD" id="cd00616">
    <property type="entry name" value="AHBA_syn"/>
    <property type="match status" value="1"/>
</dbReference>
<keyword evidence="7" id="KW-1185">Reference proteome</keyword>
<dbReference type="EMBL" id="VLLL01000006">
    <property type="protein sequence ID" value="TWJ12723.1"/>
    <property type="molecule type" value="Genomic_DNA"/>
</dbReference>
<proteinExistence type="inferred from homology"/>
<gene>
    <name evidence="6" type="ORF">LX16_3487</name>
</gene>
<organism evidence="6 7">
    <name type="scientific">Stackebrandtia albiflava</name>
    <dbReference type="NCBI Taxonomy" id="406432"/>
    <lineage>
        <taxon>Bacteria</taxon>
        <taxon>Bacillati</taxon>
        <taxon>Actinomycetota</taxon>
        <taxon>Actinomycetes</taxon>
        <taxon>Glycomycetales</taxon>
        <taxon>Glycomycetaceae</taxon>
        <taxon>Stackebrandtia</taxon>
    </lineage>
</organism>
<evidence type="ECO:0000256" key="5">
    <source>
        <dbReference type="SAM" id="MobiDB-lite"/>
    </source>
</evidence>
<feature type="region of interest" description="Disordered" evidence="5">
    <location>
        <begin position="372"/>
        <end position="392"/>
    </location>
</feature>
<dbReference type="AlphaFoldDB" id="A0A562V4B9"/>
<keyword evidence="3 4" id="KW-0663">Pyridoxal phosphate</keyword>
<evidence type="ECO:0000313" key="6">
    <source>
        <dbReference type="EMBL" id="TWJ12723.1"/>
    </source>
</evidence>
<dbReference type="RefSeq" id="WP_147140051.1">
    <property type="nucleotide sequence ID" value="NZ_BAABIJ010000002.1"/>
</dbReference>
<dbReference type="SUPFAM" id="SSF53383">
    <property type="entry name" value="PLP-dependent transferases"/>
    <property type="match status" value="1"/>
</dbReference>
<evidence type="ECO:0000256" key="3">
    <source>
        <dbReference type="PIRSR" id="PIRSR000390-2"/>
    </source>
</evidence>
<comment type="cofactor">
    <cofactor evidence="1">
        <name>pyridoxal 5'-phosphate</name>
        <dbReference type="ChEBI" id="CHEBI:597326"/>
    </cofactor>
</comment>
<evidence type="ECO:0000313" key="7">
    <source>
        <dbReference type="Proteomes" id="UP000321617"/>
    </source>
</evidence>
<dbReference type="InterPro" id="IPR015421">
    <property type="entry name" value="PyrdxlP-dep_Trfase_major"/>
</dbReference>
<dbReference type="Gene3D" id="3.40.640.10">
    <property type="entry name" value="Type I PLP-dependent aspartate aminotransferase-like (Major domain)"/>
    <property type="match status" value="1"/>
</dbReference>
<dbReference type="Gene3D" id="3.90.1150.10">
    <property type="entry name" value="Aspartate Aminotransferase, domain 1"/>
    <property type="match status" value="1"/>
</dbReference>
<dbReference type="InterPro" id="IPR015422">
    <property type="entry name" value="PyrdxlP-dep_Trfase_small"/>
</dbReference>
<dbReference type="PANTHER" id="PTHR30244:SF34">
    <property type="entry name" value="DTDP-4-AMINO-4,6-DIDEOXYGALACTOSE TRANSAMINASE"/>
    <property type="match status" value="1"/>
</dbReference>
<dbReference type="GO" id="GO:0030170">
    <property type="term" value="F:pyridoxal phosphate binding"/>
    <property type="evidence" value="ECO:0007669"/>
    <property type="project" value="TreeGrafter"/>
</dbReference>
<feature type="active site" description="Proton acceptor" evidence="2">
    <location>
        <position position="179"/>
    </location>
</feature>
<accession>A0A562V4B9</accession>
<comment type="caution">
    <text evidence="6">The sequence shown here is derived from an EMBL/GenBank/DDBJ whole genome shotgun (WGS) entry which is preliminary data.</text>
</comment>
<evidence type="ECO:0000256" key="4">
    <source>
        <dbReference type="RuleBase" id="RU004508"/>
    </source>
</evidence>
<comment type="similarity">
    <text evidence="4">Belongs to the DegT/DnrJ/EryC1 family.</text>
</comment>